<gene>
    <name evidence="1" type="ORF">HPB47_024169</name>
</gene>
<evidence type="ECO:0000313" key="2">
    <source>
        <dbReference type="Proteomes" id="UP000805193"/>
    </source>
</evidence>
<comment type="caution">
    <text evidence="1">The sequence shown here is derived from an EMBL/GenBank/DDBJ whole genome shotgun (WGS) entry which is preliminary data.</text>
</comment>
<dbReference type="EMBL" id="JABSTQ010009470">
    <property type="protein sequence ID" value="KAG0428896.1"/>
    <property type="molecule type" value="Genomic_DNA"/>
</dbReference>
<name>A0AC60Q7I4_IXOPE</name>
<reference evidence="1 2" key="1">
    <citation type="journal article" date="2020" name="Cell">
        <title>Large-Scale Comparative Analyses of Tick Genomes Elucidate Their Genetic Diversity and Vector Capacities.</title>
        <authorList>
            <consortium name="Tick Genome and Microbiome Consortium (TIGMIC)"/>
            <person name="Jia N."/>
            <person name="Wang J."/>
            <person name="Shi W."/>
            <person name="Du L."/>
            <person name="Sun Y."/>
            <person name="Zhan W."/>
            <person name="Jiang J.F."/>
            <person name="Wang Q."/>
            <person name="Zhang B."/>
            <person name="Ji P."/>
            <person name="Bell-Sakyi L."/>
            <person name="Cui X.M."/>
            <person name="Yuan T.T."/>
            <person name="Jiang B.G."/>
            <person name="Yang W.F."/>
            <person name="Lam T.T."/>
            <person name="Chang Q.C."/>
            <person name="Ding S.J."/>
            <person name="Wang X.J."/>
            <person name="Zhu J.G."/>
            <person name="Ruan X.D."/>
            <person name="Zhao L."/>
            <person name="Wei J.T."/>
            <person name="Ye R.Z."/>
            <person name="Que T.C."/>
            <person name="Du C.H."/>
            <person name="Zhou Y.H."/>
            <person name="Cheng J.X."/>
            <person name="Dai P.F."/>
            <person name="Guo W.B."/>
            <person name="Han X.H."/>
            <person name="Huang E.J."/>
            <person name="Li L.F."/>
            <person name="Wei W."/>
            <person name="Gao Y.C."/>
            <person name="Liu J.Z."/>
            <person name="Shao H.Z."/>
            <person name="Wang X."/>
            <person name="Wang C.C."/>
            <person name="Yang T.C."/>
            <person name="Huo Q.B."/>
            <person name="Li W."/>
            <person name="Chen H.Y."/>
            <person name="Chen S.E."/>
            <person name="Zhou L.G."/>
            <person name="Ni X.B."/>
            <person name="Tian J.H."/>
            <person name="Sheng Y."/>
            <person name="Liu T."/>
            <person name="Pan Y.S."/>
            <person name="Xia L.Y."/>
            <person name="Li J."/>
            <person name="Zhao F."/>
            <person name="Cao W.C."/>
        </authorList>
    </citation>
    <scope>NUCLEOTIDE SEQUENCE [LARGE SCALE GENOMIC DNA]</scope>
    <source>
        <strain evidence="1">Iper-2018</strain>
    </source>
</reference>
<protein>
    <submittedName>
        <fullName evidence="1">Uncharacterized protein</fullName>
    </submittedName>
</protein>
<dbReference type="Proteomes" id="UP000805193">
    <property type="component" value="Unassembled WGS sequence"/>
</dbReference>
<sequence length="146" mass="16644">MAPGEATARRCCKMLRAETWRQVRFFKLNIRNICDAFLSPTRAKLMYNYFIDIAESQGERQWTACINNMPKKKERMKDEKAMFVNMTDLIIPDNVSKTLEKGPKYAVEPKAKTVDLIGMVHDVARKVSKEGRNACIAAGIRAVSNE</sequence>
<organism evidence="1 2">
    <name type="scientific">Ixodes persulcatus</name>
    <name type="common">Taiga tick</name>
    <dbReference type="NCBI Taxonomy" id="34615"/>
    <lineage>
        <taxon>Eukaryota</taxon>
        <taxon>Metazoa</taxon>
        <taxon>Ecdysozoa</taxon>
        <taxon>Arthropoda</taxon>
        <taxon>Chelicerata</taxon>
        <taxon>Arachnida</taxon>
        <taxon>Acari</taxon>
        <taxon>Parasitiformes</taxon>
        <taxon>Ixodida</taxon>
        <taxon>Ixodoidea</taxon>
        <taxon>Ixodidae</taxon>
        <taxon>Ixodinae</taxon>
        <taxon>Ixodes</taxon>
    </lineage>
</organism>
<proteinExistence type="predicted"/>
<evidence type="ECO:0000313" key="1">
    <source>
        <dbReference type="EMBL" id="KAG0428896.1"/>
    </source>
</evidence>
<accession>A0AC60Q7I4</accession>
<keyword evidence="2" id="KW-1185">Reference proteome</keyword>